<keyword evidence="2" id="KW-1185">Reference proteome</keyword>
<name>A0AA86IVE4_9ACTN</name>
<dbReference type="EMBL" id="LC735414">
    <property type="protein sequence ID" value="BDT39526.1"/>
    <property type="molecule type" value="Genomic_DNA"/>
</dbReference>
<organism evidence="1 2">
    <name type="scientific">Streptomyces yaizuensis</name>
    <dbReference type="NCBI Taxonomy" id="2989713"/>
    <lineage>
        <taxon>Bacteria</taxon>
        <taxon>Bacillati</taxon>
        <taxon>Actinomycetota</taxon>
        <taxon>Actinomycetes</taxon>
        <taxon>Kitasatosporales</taxon>
        <taxon>Streptomycetaceae</taxon>
        <taxon>Streptomyces</taxon>
    </lineage>
</organism>
<evidence type="ECO:0000313" key="1">
    <source>
        <dbReference type="EMBL" id="BDT39526.1"/>
    </source>
</evidence>
<reference evidence="1 2" key="1">
    <citation type="submission" date="2022-10" db="EMBL/GenBank/DDBJ databases">
        <title>Draft genome sequence of Streptomyces sp. YSPA8.</title>
        <authorList>
            <person name="Moriuchi R."/>
            <person name="Dohra H."/>
            <person name="Yamamura H."/>
            <person name="Kodani S."/>
        </authorList>
    </citation>
    <scope>NUCLEOTIDE SEQUENCE [LARGE SCALE GENOMIC DNA]</scope>
    <source>
        <strain evidence="1 2">YSPA8</strain>
        <plasmid evidence="1 2">pYSPA8-1</plasmid>
    </source>
</reference>
<evidence type="ECO:0000313" key="2">
    <source>
        <dbReference type="Proteomes" id="UP001291653"/>
    </source>
</evidence>
<proteinExistence type="predicted"/>
<protein>
    <recommendedName>
        <fullName evidence="3">Head-to-tail adaptor</fullName>
    </recommendedName>
</protein>
<gene>
    <name evidence="1" type="ORF">SYYSPA8_37040</name>
</gene>
<sequence>MSRPNCCRPWPVDTECCTDWPGPDAPEEQRKKAEKALVIASERLRKLTASAWGLCEVVVRPCRTPCSPYEPYVPWEARGLYGNSSGPLDPFVWQGQVRNRMCGCAEECSCGPVCRTTLPGPVAEVLAVKVDGIKLDPAAYRVTSPPDNWLVRVDGGPCWPECQDMMLDDDEPGTFSVRYLLGRDPAEDYDAIHAVSVLACELYRNLCGQKCRIGGRVRSIQRDGISYDLVDSWPRKGTGLDEVDDWLSLVNPTGRLSRPAVYTPDLPQHRFWDCGS</sequence>
<dbReference type="RefSeq" id="WP_323451885.1">
    <property type="nucleotide sequence ID" value="NZ_LC735414.1"/>
</dbReference>
<dbReference type="AlphaFoldDB" id="A0AA86IVE4"/>
<geneLocation type="plasmid" evidence="1 2">
    <name>pYSPA8-1</name>
</geneLocation>
<evidence type="ECO:0008006" key="3">
    <source>
        <dbReference type="Google" id="ProtNLM"/>
    </source>
</evidence>
<keyword evidence="1" id="KW-0614">Plasmid</keyword>
<accession>A0AA86IVE4</accession>
<dbReference type="Proteomes" id="UP001291653">
    <property type="component" value="Plasmid pYSPA8-1"/>
</dbReference>